<gene>
    <name evidence="4" type="primary">menE</name>
    <name evidence="4" type="ORF">Thiowin_03601</name>
</gene>
<dbReference type="InterPro" id="IPR042099">
    <property type="entry name" value="ANL_N_sf"/>
</dbReference>
<proteinExistence type="predicted"/>
<evidence type="ECO:0000313" key="4">
    <source>
        <dbReference type="EMBL" id="WPL18528.1"/>
    </source>
</evidence>
<dbReference type="InterPro" id="IPR045851">
    <property type="entry name" value="AMP-bd_C_sf"/>
</dbReference>
<sequence>MNAHEVPLGRLLLPDGELSRSDLDVRAEALAAELRRQGLARGDLVICPVGDATAEFVVMQIALARNHCALLPIDNQLDTTELRQLAAQTGVDWVWEPTHPTTQRRGQGQMDHGHLLSTGLAPKQSRSADADSADAGQGSALALVVRTSGSSGGCKAAMLSAAALQTSCERINQRLGLGCEDLWLCALPRQHIGGLAIGYRCALAGAGMLLHGRFDAARVAADLWRHPVTHLSLVPAMLARLLAQCPRPPQWLRVVLIGGQALDRGLARRALVAGWPLLLGYGMTETCSFIASRVLDEHGEQSLQPLPDVQLEAPRCARESGALPLRLRAPMLMLGYANPERRPGLGLDDQGWLQTADLACLKDTSFLRIMGRADDQLVIAGVNVQPGLIEESISDLEGVSQCALVGVPEPVWGQTLVALYQGSIGVDALECWCREHLPSPQRPRLLVPIKDWPLLASGKEDRTRLREIATKTLSAKGAHLNVPLEQTHTGVGGSA</sequence>
<dbReference type="SUPFAM" id="SSF56801">
    <property type="entry name" value="Acetyl-CoA synthetase-like"/>
    <property type="match status" value="1"/>
</dbReference>
<dbReference type="InterPro" id="IPR025110">
    <property type="entry name" value="AMP-bd_C"/>
</dbReference>
<protein>
    <submittedName>
        <fullName evidence="4">2-succinylbenzoate--CoA ligase</fullName>
        <ecNumber evidence="4">6.2.1.26</ecNumber>
    </submittedName>
</protein>
<dbReference type="Proteomes" id="UP001432180">
    <property type="component" value="Chromosome"/>
</dbReference>
<keyword evidence="5" id="KW-1185">Reference proteome</keyword>
<feature type="domain" description="AMP-dependent synthetase/ligase" evidence="2">
    <location>
        <begin position="17"/>
        <end position="299"/>
    </location>
</feature>
<dbReference type="GO" id="GO:0008756">
    <property type="term" value="F:o-succinylbenzoate-CoA ligase activity"/>
    <property type="evidence" value="ECO:0007669"/>
    <property type="project" value="UniProtKB-EC"/>
</dbReference>
<evidence type="ECO:0000259" key="2">
    <source>
        <dbReference type="Pfam" id="PF00501"/>
    </source>
</evidence>
<dbReference type="PANTHER" id="PTHR43201:SF32">
    <property type="entry name" value="2-SUCCINYLBENZOATE--COA LIGASE, CHLOROPLASTIC_PEROXISOMAL"/>
    <property type="match status" value="1"/>
</dbReference>
<organism evidence="4 5">
    <name type="scientific">Thiorhodovibrio winogradskyi</name>
    <dbReference type="NCBI Taxonomy" id="77007"/>
    <lineage>
        <taxon>Bacteria</taxon>
        <taxon>Pseudomonadati</taxon>
        <taxon>Pseudomonadota</taxon>
        <taxon>Gammaproteobacteria</taxon>
        <taxon>Chromatiales</taxon>
        <taxon>Chromatiaceae</taxon>
        <taxon>Thiorhodovibrio</taxon>
    </lineage>
</organism>
<dbReference type="Gene3D" id="3.30.300.30">
    <property type="match status" value="1"/>
</dbReference>
<feature type="domain" description="AMP-binding enzyme C-terminal" evidence="3">
    <location>
        <begin position="389"/>
        <end position="459"/>
    </location>
</feature>
<evidence type="ECO:0000313" key="5">
    <source>
        <dbReference type="Proteomes" id="UP001432180"/>
    </source>
</evidence>
<keyword evidence="4" id="KW-0436">Ligase</keyword>
<dbReference type="Gene3D" id="3.40.50.980">
    <property type="match status" value="1"/>
</dbReference>
<feature type="region of interest" description="Disordered" evidence="1">
    <location>
        <begin position="97"/>
        <end position="133"/>
    </location>
</feature>
<dbReference type="EMBL" id="CP121472">
    <property type="protein sequence ID" value="WPL18528.1"/>
    <property type="molecule type" value="Genomic_DNA"/>
</dbReference>
<accession>A0ABZ0SD35</accession>
<dbReference type="RefSeq" id="WP_328984285.1">
    <property type="nucleotide sequence ID" value="NZ_CP121472.1"/>
</dbReference>
<reference evidence="4 5" key="1">
    <citation type="journal article" date="2023" name="Microorganisms">
        <title>Thiorhodovibrio frisius and Trv. litoralis spp. nov., Two Novel Members from a Clade of Fastidious Purple Sulfur Bacteria That Exhibit Unique Red-Shifted Light-Harvesting Capabilities.</title>
        <authorList>
            <person name="Methner A."/>
            <person name="Kuzyk S.B."/>
            <person name="Petersen J."/>
            <person name="Bauer S."/>
            <person name="Brinkmann H."/>
            <person name="Sichau K."/>
            <person name="Wanner G."/>
            <person name="Wolf J."/>
            <person name="Neumann-Schaal M."/>
            <person name="Henke P."/>
            <person name="Tank M."/>
            <person name="Sproer C."/>
            <person name="Bunk B."/>
            <person name="Overmann J."/>
        </authorList>
    </citation>
    <scope>NUCLEOTIDE SEQUENCE [LARGE SCALE GENOMIC DNA]</scope>
    <source>
        <strain evidence="4 5">DSM 6702</strain>
    </source>
</reference>
<dbReference type="Pfam" id="PF00501">
    <property type="entry name" value="AMP-binding"/>
    <property type="match status" value="1"/>
</dbReference>
<dbReference type="PANTHER" id="PTHR43201">
    <property type="entry name" value="ACYL-COA SYNTHETASE"/>
    <property type="match status" value="1"/>
</dbReference>
<dbReference type="InterPro" id="IPR000873">
    <property type="entry name" value="AMP-dep_synth/lig_dom"/>
</dbReference>
<evidence type="ECO:0000259" key="3">
    <source>
        <dbReference type="Pfam" id="PF13193"/>
    </source>
</evidence>
<dbReference type="Gene3D" id="3.40.50.12780">
    <property type="entry name" value="N-terminal domain of ligase-like"/>
    <property type="match status" value="1"/>
</dbReference>
<evidence type="ECO:0000256" key="1">
    <source>
        <dbReference type="SAM" id="MobiDB-lite"/>
    </source>
</evidence>
<dbReference type="Pfam" id="PF13193">
    <property type="entry name" value="AMP-binding_C"/>
    <property type="match status" value="1"/>
</dbReference>
<dbReference type="EC" id="6.2.1.26" evidence="4"/>
<name>A0ABZ0SD35_9GAMM</name>